<dbReference type="Pfam" id="PF00545">
    <property type="entry name" value="Ribonuclease"/>
    <property type="match status" value="1"/>
</dbReference>
<protein>
    <submittedName>
        <fullName evidence="4">Ribonuclease</fullName>
    </submittedName>
</protein>
<organism evidence="4 5">
    <name type="scientific">Sterolibacterium denitrificans</name>
    <dbReference type="NCBI Taxonomy" id="157592"/>
    <lineage>
        <taxon>Bacteria</taxon>
        <taxon>Pseudomonadati</taxon>
        <taxon>Pseudomonadota</taxon>
        <taxon>Betaproteobacteria</taxon>
        <taxon>Nitrosomonadales</taxon>
        <taxon>Sterolibacteriaceae</taxon>
        <taxon>Sterolibacterium</taxon>
    </lineage>
</organism>
<keyword evidence="2" id="KW-0378">Hydrolase</keyword>
<reference evidence="4" key="1">
    <citation type="submission" date="2017-03" db="EMBL/GenBank/DDBJ databases">
        <authorList>
            <consortium name="AG Boll"/>
        </authorList>
    </citation>
    <scope>NUCLEOTIDE SEQUENCE [LARGE SCALE GENOMIC DNA]</scope>
    <source>
        <strain evidence="4">Chol</strain>
    </source>
</reference>
<evidence type="ECO:0000313" key="5">
    <source>
        <dbReference type="Proteomes" id="UP000242886"/>
    </source>
</evidence>
<evidence type="ECO:0000256" key="3">
    <source>
        <dbReference type="SAM" id="SignalP"/>
    </source>
</evidence>
<dbReference type="Gene3D" id="3.10.450.30">
    <property type="entry name" value="Microbial ribonucleases"/>
    <property type="match status" value="1"/>
</dbReference>
<dbReference type="GO" id="GO:0016787">
    <property type="term" value="F:hydrolase activity"/>
    <property type="evidence" value="ECO:0007669"/>
    <property type="project" value="UniProtKB-KW"/>
</dbReference>
<proteinExistence type="predicted"/>
<dbReference type="EMBL" id="LT837803">
    <property type="protein sequence ID" value="SMB25090.1"/>
    <property type="molecule type" value="Genomic_DNA"/>
</dbReference>
<name>A0A7Z7MUX5_9PROT</name>
<keyword evidence="5" id="KW-1185">Reference proteome</keyword>
<dbReference type="AlphaFoldDB" id="A0A7Z7MUX5"/>
<dbReference type="InterPro" id="IPR000026">
    <property type="entry name" value="N1-like"/>
</dbReference>
<evidence type="ECO:0000313" key="4">
    <source>
        <dbReference type="EMBL" id="SMB25090.1"/>
    </source>
</evidence>
<keyword evidence="3" id="KW-0732">Signal</keyword>
<evidence type="ECO:0000256" key="2">
    <source>
        <dbReference type="ARBA" id="ARBA00022801"/>
    </source>
</evidence>
<feature type="signal peptide" evidence="3">
    <location>
        <begin position="1"/>
        <end position="23"/>
    </location>
</feature>
<sequence>MRSICRLLLACWLLCLAPGCTQAGQQADAGLPWITQQQLPAEAHQTLQRIADGGPFPYERDGIVFGNFERRLPQHKRGYYREYTVPTPGLRHRGARRIVAGEAGERYYTADHYRSFRRIRP</sequence>
<evidence type="ECO:0000256" key="1">
    <source>
        <dbReference type="ARBA" id="ARBA00022722"/>
    </source>
</evidence>
<accession>A0A7Z7MUX5</accession>
<dbReference type="RefSeq" id="WP_154716418.1">
    <property type="nucleotide sequence ID" value="NZ_LT837803.1"/>
</dbReference>
<dbReference type="InterPro" id="IPR016191">
    <property type="entry name" value="Ribonuclease/ribotoxin"/>
</dbReference>
<dbReference type="Proteomes" id="UP000242886">
    <property type="component" value="Chromosome SDENCHOL"/>
</dbReference>
<keyword evidence="1" id="KW-0540">Nuclease</keyword>
<dbReference type="GO" id="GO:0003723">
    <property type="term" value="F:RNA binding"/>
    <property type="evidence" value="ECO:0007669"/>
    <property type="project" value="InterPro"/>
</dbReference>
<dbReference type="SUPFAM" id="SSF53933">
    <property type="entry name" value="Microbial ribonucleases"/>
    <property type="match status" value="1"/>
</dbReference>
<gene>
    <name evidence="4" type="ORF">SDENCHOL_11208</name>
</gene>
<feature type="chain" id="PRO_5031526212" evidence="3">
    <location>
        <begin position="24"/>
        <end position="121"/>
    </location>
</feature>
<dbReference type="GO" id="GO:0004521">
    <property type="term" value="F:RNA endonuclease activity"/>
    <property type="evidence" value="ECO:0007669"/>
    <property type="project" value="InterPro"/>
</dbReference>